<feature type="compositionally biased region" description="Basic and acidic residues" evidence="1">
    <location>
        <begin position="243"/>
        <end position="273"/>
    </location>
</feature>
<feature type="compositionally biased region" description="Polar residues" evidence="1">
    <location>
        <begin position="74"/>
        <end position="85"/>
    </location>
</feature>
<organism evidence="2 3">
    <name type="scientific">Oopsacas minuta</name>
    <dbReference type="NCBI Taxonomy" id="111878"/>
    <lineage>
        <taxon>Eukaryota</taxon>
        <taxon>Metazoa</taxon>
        <taxon>Porifera</taxon>
        <taxon>Hexactinellida</taxon>
        <taxon>Hexasterophora</taxon>
        <taxon>Lyssacinosida</taxon>
        <taxon>Leucopsacidae</taxon>
        <taxon>Oopsacas</taxon>
    </lineage>
</organism>
<name>A0AAV7JLV2_9METZ</name>
<feature type="region of interest" description="Disordered" evidence="1">
    <location>
        <begin position="242"/>
        <end position="284"/>
    </location>
</feature>
<evidence type="ECO:0000313" key="3">
    <source>
        <dbReference type="Proteomes" id="UP001165289"/>
    </source>
</evidence>
<evidence type="ECO:0000313" key="2">
    <source>
        <dbReference type="EMBL" id="KAI6649773.1"/>
    </source>
</evidence>
<feature type="region of interest" description="Disordered" evidence="1">
    <location>
        <begin position="185"/>
        <end position="214"/>
    </location>
</feature>
<reference evidence="2 3" key="1">
    <citation type="journal article" date="2023" name="BMC Biol.">
        <title>The compact genome of the sponge Oopsacas minuta (Hexactinellida) is lacking key metazoan core genes.</title>
        <authorList>
            <person name="Santini S."/>
            <person name="Schenkelaars Q."/>
            <person name="Jourda C."/>
            <person name="Duchesne M."/>
            <person name="Belahbib H."/>
            <person name="Rocher C."/>
            <person name="Selva M."/>
            <person name="Riesgo A."/>
            <person name="Vervoort M."/>
            <person name="Leys S.P."/>
            <person name="Kodjabachian L."/>
            <person name="Le Bivic A."/>
            <person name="Borchiellini C."/>
            <person name="Claverie J.M."/>
            <person name="Renard E."/>
        </authorList>
    </citation>
    <scope>NUCLEOTIDE SEQUENCE [LARGE SCALE GENOMIC DNA]</scope>
    <source>
        <strain evidence="2">SPO-2</strain>
    </source>
</reference>
<proteinExistence type="predicted"/>
<comment type="caution">
    <text evidence="2">The sequence shown here is derived from an EMBL/GenBank/DDBJ whole genome shotgun (WGS) entry which is preliminary data.</text>
</comment>
<gene>
    <name evidence="2" type="ORF">LOD99_6562</name>
</gene>
<sequence>MGEDLVYAELPPDEGLEIYEELVTEMGQPVEKPAQTNGPPPVPSSNRPLPQAPSLPERNQVTPQRAPPIAGKGNKSTFFDQQPSPTKRPAAALPPVPTQPVHAGGEELRVSQAFQIFIQSKKTGTSKSRYSTPWAKRTDTSGQEMEFISLQGSDSNIPFVPPNILVKMPEATEVATGNYLRLFIPPASSSQQPPQRSTAGIEMENSTAAGEDGQELVYDDTINANTEETYDDVLQKPDVIPKTADDFNQDTHNDVNIKPSEETYDDVTVRQEDTYDDVIQKPNK</sequence>
<accession>A0AAV7JLV2</accession>
<dbReference type="EMBL" id="JAKMXF010000318">
    <property type="protein sequence ID" value="KAI6649773.1"/>
    <property type="molecule type" value="Genomic_DNA"/>
</dbReference>
<evidence type="ECO:0000256" key="1">
    <source>
        <dbReference type="SAM" id="MobiDB-lite"/>
    </source>
</evidence>
<feature type="region of interest" description="Disordered" evidence="1">
    <location>
        <begin position="23"/>
        <end position="104"/>
    </location>
</feature>
<keyword evidence="3" id="KW-1185">Reference proteome</keyword>
<dbReference type="AlphaFoldDB" id="A0AAV7JLV2"/>
<feature type="compositionally biased region" description="Low complexity" evidence="1">
    <location>
        <begin position="185"/>
        <end position="197"/>
    </location>
</feature>
<protein>
    <submittedName>
        <fullName evidence="2">Uncharacterized protein</fullName>
    </submittedName>
</protein>
<dbReference type="Proteomes" id="UP001165289">
    <property type="component" value="Unassembled WGS sequence"/>
</dbReference>